<dbReference type="PANTHER" id="PTHR46340">
    <property type="entry name" value="UBX DOMAIN-CONTAINING PROTEIN 1"/>
    <property type="match status" value="1"/>
</dbReference>
<evidence type="ECO:0000256" key="4">
    <source>
        <dbReference type="PROSITE-ProRule" id="PRU00042"/>
    </source>
</evidence>
<keyword evidence="10" id="KW-1185">Reference proteome</keyword>
<feature type="compositionally biased region" description="Polar residues" evidence="5">
    <location>
        <begin position="40"/>
        <end position="65"/>
    </location>
</feature>
<evidence type="ECO:0000256" key="2">
    <source>
        <dbReference type="ARBA" id="ARBA00022490"/>
    </source>
</evidence>
<dbReference type="GO" id="GO:0036435">
    <property type="term" value="F:K48-linked polyubiquitin modification-dependent protein binding"/>
    <property type="evidence" value="ECO:0007669"/>
    <property type="project" value="TreeGrafter"/>
</dbReference>
<evidence type="ECO:0000256" key="1">
    <source>
        <dbReference type="ARBA" id="ARBA00004496"/>
    </source>
</evidence>
<dbReference type="SMART" id="SM00166">
    <property type="entry name" value="UBX"/>
    <property type="match status" value="1"/>
</dbReference>
<dbReference type="EMBL" id="LJIJ01001056">
    <property type="protein sequence ID" value="ODM93168.1"/>
    <property type="molecule type" value="Genomic_DNA"/>
</dbReference>
<evidence type="ECO:0000259" key="6">
    <source>
        <dbReference type="PROSITE" id="PS50030"/>
    </source>
</evidence>
<dbReference type="InterPro" id="IPR009060">
    <property type="entry name" value="UBA-like_sf"/>
</dbReference>
<feature type="region of interest" description="Disordered" evidence="5">
    <location>
        <begin position="32"/>
        <end position="80"/>
    </location>
</feature>
<dbReference type="GO" id="GO:0032435">
    <property type="term" value="P:negative regulation of proteasomal ubiquitin-dependent protein catabolic process"/>
    <property type="evidence" value="ECO:0007669"/>
    <property type="project" value="TreeGrafter"/>
</dbReference>
<feature type="compositionally biased region" description="Low complexity" evidence="5">
    <location>
        <begin position="229"/>
        <end position="240"/>
    </location>
</feature>
<feature type="compositionally biased region" description="Basic and acidic residues" evidence="5">
    <location>
        <begin position="66"/>
        <end position="80"/>
    </location>
</feature>
<evidence type="ECO:0000256" key="5">
    <source>
        <dbReference type="SAM" id="MobiDB-lite"/>
    </source>
</evidence>
<dbReference type="InterPro" id="IPR029071">
    <property type="entry name" value="Ubiquitin-like_domsf"/>
</dbReference>
<dbReference type="SUPFAM" id="SSF46934">
    <property type="entry name" value="UBA-like"/>
    <property type="match status" value="1"/>
</dbReference>
<evidence type="ECO:0000313" key="9">
    <source>
        <dbReference type="EMBL" id="ODM93168.1"/>
    </source>
</evidence>
<dbReference type="SUPFAM" id="SSF54236">
    <property type="entry name" value="Ubiquitin-like"/>
    <property type="match status" value="1"/>
</dbReference>
<accession>A0A1D2MJI9</accession>
<gene>
    <name evidence="9" type="ORF">Ocin01_13513</name>
</gene>
<dbReference type="Gene3D" id="1.10.8.10">
    <property type="entry name" value="DNA helicase RuvA subunit, C-terminal domain"/>
    <property type="match status" value="1"/>
</dbReference>
<evidence type="ECO:0000259" key="7">
    <source>
        <dbReference type="PROSITE" id="PS50033"/>
    </source>
</evidence>
<comment type="caution">
    <text evidence="9">The sequence shown here is derived from an EMBL/GenBank/DDBJ whole genome shotgun (WGS) entry which is preliminary data.</text>
</comment>
<proteinExistence type="predicted"/>
<protein>
    <submittedName>
        <fullName evidence="9">UBX domain-containing protein 1-A</fullName>
    </submittedName>
</protein>
<keyword evidence="4" id="KW-0862">Zinc</keyword>
<feature type="compositionally biased region" description="Basic and acidic residues" evidence="5">
    <location>
        <begin position="192"/>
        <end position="208"/>
    </location>
</feature>
<dbReference type="OMA" id="AQHFPRK"/>
<feature type="domain" description="UBX" evidence="7">
    <location>
        <begin position="243"/>
        <end position="322"/>
    </location>
</feature>
<organism evidence="9 10">
    <name type="scientific">Orchesella cincta</name>
    <name type="common">Springtail</name>
    <name type="synonym">Podura cincta</name>
    <dbReference type="NCBI Taxonomy" id="48709"/>
    <lineage>
        <taxon>Eukaryota</taxon>
        <taxon>Metazoa</taxon>
        <taxon>Ecdysozoa</taxon>
        <taxon>Arthropoda</taxon>
        <taxon>Hexapoda</taxon>
        <taxon>Collembola</taxon>
        <taxon>Entomobryomorpha</taxon>
        <taxon>Entomobryoidea</taxon>
        <taxon>Orchesellidae</taxon>
        <taxon>Orchesellinae</taxon>
        <taxon>Orchesella</taxon>
    </lineage>
</organism>
<reference evidence="9 10" key="1">
    <citation type="journal article" date="2016" name="Genome Biol. Evol.">
        <title>Gene Family Evolution Reflects Adaptation to Soil Environmental Stressors in the Genome of the Collembolan Orchesella cincta.</title>
        <authorList>
            <person name="Faddeeva-Vakhrusheva A."/>
            <person name="Derks M.F."/>
            <person name="Anvar S.Y."/>
            <person name="Agamennone V."/>
            <person name="Suring W."/>
            <person name="Smit S."/>
            <person name="van Straalen N.M."/>
            <person name="Roelofs D."/>
        </authorList>
    </citation>
    <scope>NUCLEOTIDE SEQUENCE [LARGE SCALE GENOMIC DNA]</scope>
    <source>
        <tissue evidence="9">Mixed pool</tissue>
    </source>
</reference>
<feature type="region of interest" description="Disordered" evidence="5">
    <location>
        <begin position="192"/>
        <end position="248"/>
    </location>
</feature>
<dbReference type="PROSITE" id="PS50157">
    <property type="entry name" value="ZINC_FINGER_C2H2_2"/>
    <property type="match status" value="1"/>
</dbReference>
<dbReference type="GO" id="GO:0005634">
    <property type="term" value="C:nucleus"/>
    <property type="evidence" value="ECO:0007669"/>
    <property type="project" value="TreeGrafter"/>
</dbReference>
<name>A0A1D2MJI9_ORCCI</name>
<dbReference type="GO" id="GO:0008270">
    <property type="term" value="F:zinc ion binding"/>
    <property type="evidence" value="ECO:0007669"/>
    <property type="project" value="UniProtKB-KW"/>
</dbReference>
<dbReference type="Pfam" id="PF22562">
    <property type="entry name" value="UBA_7"/>
    <property type="match status" value="1"/>
</dbReference>
<comment type="subcellular location">
    <subcellularLocation>
        <location evidence="1">Cytoplasm</location>
    </subcellularLocation>
</comment>
<feature type="domain" description="C2H2-type" evidence="8">
    <location>
        <begin position="83"/>
        <end position="112"/>
    </location>
</feature>
<feature type="region of interest" description="Disordered" evidence="5">
    <location>
        <begin position="103"/>
        <end position="158"/>
    </location>
</feature>
<dbReference type="PROSITE" id="PS50033">
    <property type="entry name" value="UBX"/>
    <property type="match status" value="1"/>
</dbReference>
<dbReference type="Proteomes" id="UP000094527">
    <property type="component" value="Unassembled WGS sequence"/>
</dbReference>
<evidence type="ECO:0000259" key="8">
    <source>
        <dbReference type="PROSITE" id="PS50157"/>
    </source>
</evidence>
<dbReference type="OrthoDB" id="10254930at2759"/>
<dbReference type="InterPro" id="IPR001012">
    <property type="entry name" value="UBX_dom"/>
</dbReference>
<dbReference type="GO" id="GO:1903094">
    <property type="term" value="P:negative regulation of protein K48-linked deubiquitination"/>
    <property type="evidence" value="ECO:0007669"/>
    <property type="project" value="TreeGrafter"/>
</dbReference>
<dbReference type="InterPro" id="IPR013087">
    <property type="entry name" value="Znf_C2H2_type"/>
</dbReference>
<keyword evidence="4" id="KW-0479">Metal-binding</keyword>
<feature type="domain" description="UBA" evidence="6">
    <location>
        <begin position="1"/>
        <end position="40"/>
    </location>
</feature>
<dbReference type="Gene3D" id="3.10.20.90">
    <property type="entry name" value="Phosphatidylinositol 3-kinase Catalytic Subunit, Chain A, domain 1"/>
    <property type="match status" value="1"/>
</dbReference>
<evidence type="ECO:0000313" key="10">
    <source>
        <dbReference type="Proteomes" id="UP000094527"/>
    </source>
</evidence>
<dbReference type="GO" id="GO:0031397">
    <property type="term" value="P:negative regulation of protein ubiquitination"/>
    <property type="evidence" value="ECO:0007669"/>
    <property type="project" value="TreeGrafter"/>
</dbReference>
<evidence type="ECO:0000256" key="3">
    <source>
        <dbReference type="ARBA" id="ARBA00023054"/>
    </source>
</evidence>
<dbReference type="InterPro" id="IPR015940">
    <property type="entry name" value="UBA"/>
</dbReference>
<keyword evidence="4" id="KW-0863">Zinc-finger</keyword>
<dbReference type="GO" id="GO:0005737">
    <property type="term" value="C:cytoplasm"/>
    <property type="evidence" value="ECO:0007669"/>
    <property type="project" value="UniProtKB-SubCell"/>
</dbReference>
<dbReference type="Pfam" id="PF00789">
    <property type="entry name" value="UBX"/>
    <property type="match status" value="1"/>
</dbReference>
<feature type="compositionally biased region" description="Basic and acidic residues" evidence="5">
    <location>
        <begin position="114"/>
        <end position="158"/>
    </location>
</feature>
<keyword evidence="2" id="KW-0963">Cytoplasm</keyword>
<dbReference type="CDD" id="cd01772">
    <property type="entry name" value="UBX_UBXN1"/>
    <property type="match status" value="1"/>
</dbReference>
<keyword evidence="3" id="KW-0175">Coiled coil</keyword>
<dbReference type="PROSITE" id="PS00028">
    <property type="entry name" value="ZINC_FINGER_C2H2_1"/>
    <property type="match status" value="1"/>
</dbReference>
<dbReference type="STRING" id="48709.A0A1D2MJI9"/>
<dbReference type="PROSITE" id="PS50030">
    <property type="entry name" value="UBA"/>
    <property type="match status" value="1"/>
</dbReference>
<sequence length="326" mass="36554">MADFVESLVEMGFPRDKASKAVEVTGNRGVEPAMEWILQNPESDQPGTSKAASETPSETGVSNESKSGDSTEEKADAADVRSYKCEDCGKLFKDVEAVEFHAAKTNHSNFSESTEEKKPLTPEEKAEQMRLLEERLKQKRKEREEREKREDLEREKSRVAMGKELAEAKRRLAEQEMKEIAEARRREKIDDKMARERVKAQIEQDKLARKAKFGQQDGTVEPPPPPKPVAVAEPATAVSPPKKDYKETKLQLRLPNGKTLVQTFGVSEPLAAVRLYIELNRDDGGQGTFNLMTSFPRKVYQGDEYDMPLEALGLVPTAVLMVTKSA</sequence>
<dbReference type="PANTHER" id="PTHR46340:SF1">
    <property type="entry name" value="UBX DOMAIN-CONTAINING PROTEIN 1"/>
    <property type="match status" value="1"/>
</dbReference>
<dbReference type="AlphaFoldDB" id="A0A1D2MJI9"/>